<dbReference type="EMBL" id="CP013065">
    <property type="protein sequence ID" value="ALM12765.1"/>
    <property type="molecule type" value="Genomic_DNA"/>
</dbReference>
<dbReference type="Gene3D" id="3.90.550.10">
    <property type="entry name" value="Spore Coat Polysaccharide Biosynthesis Protein SpsA, Chain A"/>
    <property type="match status" value="1"/>
</dbReference>
<accession>A0A0S1SMZ1</accession>
<dbReference type="CDD" id="cd04179">
    <property type="entry name" value="DPM_DPG-synthase_like"/>
    <property type="match status" value="1"/>
</dbReference>
<dbReference type="PANTHER" id="PTHR48090">
    <property type="entry name" value="UNDECAPRENYL-PHOSPHATE 4-DEOXY-4-FORMAMIDO-L-ARABINOSE TRANSFERASE-RELATED"/>
    <property type="match status" value="1"/>
</dbReference>
<dbReference type="InterPro" id="IPR001173">
    <property type="entry name" value="Glyco_trans_2-like"/>
</dbReference>
<gene>
    <name evidence="2" type="ORF">PeribacterD1_0061</name>
</gene>
<accession>A0A0S1SL67</accession>
<dbReference type="GO" id="GO:0016740">
    <property type="term" value="F:transferase activity"/>
    <property type="evidence" value="ECO:0007669"/>
    <property type="project" value="UniProtKB-KW"/>
</dbReference>
<organism evidence="2 3">
    <name type="scientific">Candidatus Peribacter riflensis</name>
    <dbReference type="NCBI Taxonomy" id="1735162"/>
    <lineage>
        <taxon>Bacteria</taxon>
        <taxon>Candidatus Peregrinibacteriota</taxon>
        <taxon>Candidatus Peribacteria</taxon>
        <taxon>Candidatus Peribacterales</taxon>
        <taxon>Candidatus Peribacteraceae</taxon>
        <taxon>Candidatus Peribacter</taxon>
    </lineage>
</organism>
<dbReference type="KEGG" id="prf:PeribacterA2_0061"/>
<dbReference type="Pfam" id="PF00535">
    <property type="entry name" value="Glycos_transf_2"/>
    <property type="match status" value="1"/>
</dbReference>
<dbReference type="InterPro" id="IPR029044">
    <property type="entry name" value="Nucleotide-diphossugar_trans"/>
</dbReference>
<keyword evidence="2" id="KW-0808">Transferase</keyword>
<sequence>MRLSIVLPCYNEEHNIEGTLTDLRAWAAKEGVEMEIVAVDDGSADGTWNILQNINAQGATPMKCVRHERNLGYGSAVRAGCDVATMDYVGFMDSDGQFHAEDWSQLIPHLQEFQFVTGRRLQRADPFIRKVNAKLFGFLTFLVLGVWVRDLNCAMKVWRRDLWPRIRPVHSTGALFNAEMFYRLRGLGIPWKQVPVHHYPRLKGVQTGANLRVILCMFRDLLALRRSGPAARQ</sequence>
<evidence type="ECO:0000259" key="1">
    <source>
        <dbReference type="Pfam" id="PF00535"/>
    </source>
</evidence>
<reference evidence="2 3" key="2">
    <citation type="journal article" date="2016" name="PeerJ">
        <title>Analysis of five complete genome sequences for members of the class Peribacteria in the recently recognized Peregrinibacteria bacterial phylum.</title>
        <authorList>
            <person name="Anantharaman K."/>
            <person name="Brown C.T."/>
            <person name="Burstein D."/>
            <person name="Castelle C.J."/>
            <person name="Probst A.J."/>
            <person name="Thomas B.C."/>
            <person name="Williams K.H."/>
            <person name="Banfield J.F."/>
        </authorList>
    </citation>
    <scope>NUCLEOTIDE SEQUENCE [LARGE SCALE GENOMIC DNA]</scope>
    <source>
        <strain evidence="2">RIFOXYD1_FULL_PER-ii_59_16</strain>
    </source>
</reference>
<accession>A0A0S1SMV5</accession>
<feature type="domain" description="Glycosyltransferase 2-like" evidence="1">
    <location>
        <begin position="4"/>
        <end position="161"/>
    </location>
</feature>
<dbReference type="SUPFAM" id="SSF53448">
    <property type="entry name" value="Nucleotide-diphospho-sugar transferases"/>
    <property type="match status" value="1"/>
</dbReference>
<evidence type="ECO:0000313" key="3">
    <source>
        <dbReference type="Proteomes" id="UP000069135"/>
    </source>
</evidence>
<evidence type="ECO:0000313" key="2">
    <source>
        <dbReference type="EMBL" id="ALM12765.1"/>
    </source>
</evidence>
<dbReference type="STRING" id="1735162.PeribacterB2_0061"/>
<reference evidence="3" key="1">
    <citation type="submission" date="2015-10" db="EMBL/GenBank/DDBJ databases">
        <title>Analysis of five complete genome sequences for members of the class Peribacteria in the recently recognized Peregrinibacteria bacterial phylum.</title>
        <authorList>
            <person name="Anantharaman K."/>
            <person name="Brown C.T."/>
            <person name="Burstein D."/>
            <person name="Castelle C.J."/>
            <person name="Probst A.J."/>
            <person name="Thomas B.C."/>
            <person name="Williams K.H."/>
            <person name="Banfield J.F."/>
        </authorList>
    </citation>
    <scope>NUCLEOTIDE SEQUENCE [LARGE SCALE GENOMIC DNA]</scope>
</reference>
<protein>
    <submittedName>
        <fullName evidence="2">Cell wall biosynthesis glycosyltransferase</fullName>
    </submittedName>
</protein>
<name>A0A0S1SA09_9BACT</name>
<dbReference type="AlphaFoldDB" id="A0A0S1SA09"/>
<accession>A0A0S1SA09</accession>
<proteinExistence type="predicted"/>
<accession>A0A0S1STZ5</accession>
<dbReference type="InterPro" id="IPR050256">
    <property type="entry name" value="Glycosyltransferase_2"/>
</dbReference>
<dbReference type="Proteomes" id="UP000069135">
    <property type="component" value="Chromosome"/>
</dbReference>